<dbReference type="AlphaFoldDB" id="A0A094ZPI7"/>
<proteinExistence type="predicted"/>
<feature type="compositionally biased region" description="Low complexity" evidence="1">
    <location>
        <begin position="141"/>
        <end position="150"/>
    </location>
</feature>
<accession>A0A094ZPI7</accession>
<dbReference type="OrthoDB" id="6284559at2759"/>
<evidence type="ECO:0000256" key="1">
    <source>
        <dbReference type="SAM" id="MobiDB-lite"/>
    </source>
</evidence>
<gene>
    <name evidence="2" type="ORF">MS3_03188</name>
</gene>
<feature type="region of interest" description="Disordered" evidence="1">
    <location>
        <begin position="130"/>
        <end position="153"/>
    </location>
</feature>
<organism evidence="2">
    <name type="scientific">Schistosoma haematobium</name>
    <name type="common">Blood fluke</name>
    <dbReference type="NCBI Taxonomy" id="6185"/>
    <lineage>
        <taxon>Eukaryota</taxon>
        <taxon>Metazoa</taxon>
        <taxon>Spiralia</taxon>
        <taxon>Lophotrochozoa</taxon>
        <taxon>Platyhelminthes</taxon>
        <taxon>Trematoda</taxon>
        <taxon>Digenea</taxon>
        <taxon>Strigeidida</taxon>
        <taxon>Schistosomatoidea</taxon>
        <taxon>Schistosomatidae</taxon>
        <taxon>Schistosoma</taxon>
    </lineage>
</organism>
<sequence>MVFMDSPNVSNKQIWPLVDVNSDDEACWDDKDLIAEYDRIESLVQDKLTRELDKNAKHKSYGISGNFHKNLNKNSSSTCNKSKVHHTKDIHGENVGLANIQPLIVNSNPVCDFQWIPPCLKPPPQLFSNLASPRNSHHPSDVQPSVPSQPIFNSTKSGLSTIEPILRSWYEAGYQLGRSHAMKLKPTSSVPAANSY</sequence>
<evidence type="ECO:0000313" key="2">
    <source>
        <dbReference type="EMBL" id="KGB34949.1"/>
    </source>
</evidence>
<reference evidence="2" key="1">
    <citation type="journal article" date="2012" name="Nat. Genet.">
        <title>Whole-genome sequence of Schistosoma haematobium.</title>
        <authorList>
            <person name="Young N.D."/>
            <person name="Jex A.R."/>
            <person name="Li B."/>
            <person name="Liu S."/>
            <person name="Yang L."/>
            <person name="Xiong Z."/>
            <person name="Li Y."/>
            <person name="Cantacessi C."/>
            <person name="Hall R.S."/>
            <person name="Xu X."/>
            <person name="Chen F."/>
            <person name="Wu X."/>
            <person name="Zerlotini A."/>
            <person name="Oliveira G."/>
            <person name="Hofmann A."/>
            <person name="Zhang G."/>
            <person name="Fang X."/>
            <person name="Kang Y."/>
            <person name="Campbell B.E."/>
            <person name="Loukas A."/>
            <person name="Ranganathan S."/>
            <person name="Rollinson D."/>
            <person name="Rinaldi G."/>
            <person name="Brindley P.J."/>
            <person name="Yang H."/>
            <person name="Wang J."/>
            <person name="Wang J."/>
            <person name="Gasser R.B."/>
        </authorList>
    </citation>
    <scope>NUCLEOTIDE SEQUENCE [LARGE SCALE GENOMIC DNA]</scope>
</reference>
<dbReference type="EMBL" id="KL250645">
    <property type="protein sequence ID" value="KGB34949.1"/>
    <property type="molecule type" value="Genomic_DNA"/>
</dbReference>
<protein>
    <submittedName>
        <fullName evidence="2">Uncharacterized protein</fullName>
    </submittedName>
</protein>
<name>A0A094ZPI7_SCHHA</name>